<keyword evidence="4" id="KW-1185">Reference proteome</keyword>
<gene>
    <name evidence="3" type="ORF">Q8791_23130</name>
</gene>
<keyword evidence="3" id="KW-0548">Nucleotidyltransferase</keyword>
<dbReference type="Proteomes" id="UP001356095">
    <property type="component" value="Unassembled WGS sequence"/>
</dbReference>
<feature type="domain" description="tRNAHis guanylyltransferase catalytic" evidence="2">
    <location>
        <begin position="8"/>
        <end position="137"/>
    </location>
</feature>
<dbReference type="EMBL" id="JAUZMY010000026">
    <property type="protein sequence ID" value="MEE2040115.1"/>
    <property type="molecule type" value="Genomic_DNA"/>
</dbReference>
<sequence length="260" mass="28544">MDSLSLADRMKQYEQATRHTLPARTYTILRVDGRAFHSFLRHADRPFDGAVMAAMDATAAALCADISGAVFAYTQSDEISVLITDFGSAGTQQWFGGVVQKIASVSASVATMAFNAEYGHHYDGATATFDARVFTLPTPTEVANYFVWRQRDAIRNAISMAARAEFSHRELHQVSTATARALLLERGIHFDTYPAGARHGRLCTRTTREEDVTYTDRRTGTERTIRAARSRWETGPAPLFTADPDGPLIESIPAPGPRAA</sequence>
<dbReference type="InterPro" id="IPR024956">
    <property type="entry name" value="tRNAHis_GuaTrfase_cat"/>
</dbReference>
<feature type="region of interest" description="Disordered" evidence="1">
    <location>
        <begin position="232"/>
        <end position="260"/>
    </location>
</feature>
<dbReference type="InterPro" id="IPR007537">
    <property type="entry name" value="tRNAHis_GuaTrfase_Thg1"/>
</dbReference>
<dbReference type="InterPro" id="IPR038469">
    <property type="entry name" value="tRNAHis_GuaTrfase_Thg1_sf"/>
</dbReference>
<dbReference type="PANTHER" id="PTHR12729:SF1">
    <property type="entry name" value="TRNAHIS GUANYLYLTRANSFERASE CATALYTIC DOMAIN-CONTAINING PROTEIN"/>
    <property type="match status" value="1"/>
</dbReference>
<evidence type="ECO:0000313" key="3">
    <source>
        <dbReference type="EMBL" id="MEE2040115.1"/>
    </source>
</evidence>
<organism evidence="3 4">
    <name type="scientific">Nocardiopsis codii</name>
    <dbReference type="NCBI Taxonomy" id="3065942"/>
    <lineage>
        <taxon>Bacteria</taxon>
        <taxon>Bacillati</taxon>
        <taxon>Actinomycetota</taxon>
        <taxon>Actinomycetes</taxon>
        <taxon>Streptosporangiales</taxon>
        <taxon>Nocardiopsidaceae</taxon>
        <taxon>Nocardiopsis</taxon>
    </lineage>
</organism>
<evidence type="ECO:0000259" key="2">
    <source>
        <dbReference type="Pfam" id="PF04446"/>
    </source>
</evidence>
<dbReference type="RefSeq" id="WP_330093884.1">
    <property type="nucleotide sequence ID" value="NZ_JAUZMY010000026.1"/>
</dbReference>
<accession>A0ABU7KD00</accession>
<comment type="caution">
    <text evidence="3">The sequence shown here is derived from an EMBL/GenBank/DDBJ whole genome shotgun (WGS) entry which is preliminary data.</text>
</comment>
<dbReference type="Pfam" id="PF04446">
    <property type="entry name" value="Thg1"/>
    <property type="match status" value="1"/>
</dbReference>
<proteinExistence type="predicted"/>
<dbReference type="GO" id="GO:0016779">
    <property type="term" value="F:nucleotidyltransferase activity"/>
    <property type="evidence" value="ECO:0007669"/>
    <property type="project" value="UniProtKB-KW"/>
</dbReference>
<reference evidence="3 4" key="1">
    <citation type="submission" date="2023-08" db="EMBL/GenBank/DDBJ databases">
        <authorList>
            <person name="Girao M."/>
            <person name="Carvalho M.F."/>
        </authorList>
    </citation>
    <scope>NUCLEOTIDE SEQUENCE [LARGE SCALE GENOMIC DNA]</scope>
    <source>
        <strain evidence="3 4">CT-R113</strain>
    </source>
</reference>
<evidence type="ECO:0000313" key="4">
    <source>
        <dbReference type="Proteomes" id="UP001356095"/>
    </source>
</evidence>
<dbReference type="Gene3D" id="3.30.70.3000">
    <property type="match status" value="1"/>
</dbReference>
<dbReference type="PANTHER" id="PTHR12729">
    <property type="entry name" value="TRNA(HIS) GUANYLYLTRANSFERASE-RELATED"/>
    <property type="match status" value="1"/>
</dbReference>
<name>A0ABU7KD00_9ACTN</name>
<protein>
    <submittedName>
        <fullName evidence="3">tRNA(His) guanylyltransferase Thg1 family protein</fullName>
    </submittedName>
</protein>
<keyword evidence="3" id="KW-0808">Transferase</keyword>
<evidence type="ECO:0000256" key="1">
    <source>
        <dbReference type="SAM" id="MobiDB-lite"/>
    </source>
</evidence>